<keyword evidence="2" id="KW-1185">Reference proteome</keyword>
<dbReference type="PANTHER" id="PTHR35586:SF1">
    <property type="entry name" value="SLL1691 PROTEIN"/>
    <property type="match status" value="1"/>
</dbReference>
<name>A0ABQ7HDT8_GEOSE</name>
<dbReference type="NCBIfam" id="TIGR01784">
    <property type="entry name" value="T_den_put_tspse"/>
    <property type="match status" value="1"/>
</dbReference>
<evidence type="ECO:0000313" key="2">
    <source>
        <dbReference type="Proteomes" id="UP000773850"/>
    </source>
</evidence>
<reference evidence="1 2" key="1">
    <citation type="submission" date="2016-03" db="EMBL/GenBank/DDBJ databases">
        <title>Spore heat resistance.</title>
        <authorList>
            <person name="Boekhorst J."/>
            <person name="Berendsen E.M."/>
            <person name="Wells-Bennik M.H."/>
            <person name="Kuipers O.P."/>
        </authorList>
    </citation>
    <scope>NUCLEOTIDE SEQUENCE [LARGE SCALE GENOMIC DNA]</scope>
    <source>
        <strain evidence="1 2">GS8</strain>
    </source>
</reference>
<organism evidence="1 2">
    <name type="scientific">Geobacillus stearothermophilus</name>
    <name type="common">Bacillus stearothermophilus</name>
    <dbReference type="NCBI Taxonomy" id="1422"/>
    <lineage>
        <taxon>Bacteria</taxon>
        <taxon>Bacillati</taxon>
        <taxon>Bacillota</taxon>
        <taxon>Bacilli</taxon>
        <taxon>Bacillales</taxon>
        <taxon>Anoxybacillaceae</taxon>
        <taxon>Geobacillus</taxon>
    </lineage>
</organism>
<dbReference type="RefSeq" id="WP_049625790.1">
    <property type="nucleotide sequence ID" value="NZ_JARMSM010000187.1"/>
</dbReference>
<evidence type="ECO:0008006" key="3">
    <source>
        <dbReference type="Google" id="ProtNLM"/>
    </source>
</evidence>
<sequence length="298" mass="35604">MAIDHDRLFKELIQTFFEEFLLLFFPDIHEHIDFRHLSFLSEELFTDVTAGEKYRVDLLVETKLKGEDGLIIVHVENQSYVQPSFPERMFIYFSRLFEKYRTRIVPIAVFSYEALREEPSVFSIEFPFGDVLQFRFFPVELRKKHWRDYIRHDNPIAAALLGKMGYTESEKIELKKEFLRMLVRLELDEARQRLLLGFFETYVKLSEEEEQQLQREVKAMETKEREKVLELIISYEQKGRKQGLEEGIKQGMKQGMEQGMKQGMKQLIRNMARKGMKAEDIARLVDLPEEDVWELLEE</sequence>
<protein>
    <recommendedName>
        <fullName evidence="3">Transposase</fullName>
    </recommendedName>
</protein>
<dbReference type="InterPro" id="IPR010106">
    <property type="entry name" value="RpnA"/>
</dbReference>
<dbReference type="EMBL" id="LUCS01000028">
    <property type="protein sequence ID" value="KAF6510380.1"/>
    <property type="molecule type" value="Genomic_DNA"/>
</dbReference>
<comment type="caution">
    <text evidence="1">The sequence shown here is derived from an EMBL/GenBank/DDBJ whole genome shotgun (WGS) entry which is preliminary data.</text>
</comment>
<accession>A0ABQ7HDT8</accession>
<proteinExistence type="predicted"/>
<dbReference type="Proteomes" id="UP000773850">
    <property type="component" value="Unassembled WGS sequence"/>
</dbReference>
<dbReference type="PANTHER" id="PTHR35586">
    <property type="entry name" value="SLL1691 PROTEIN"/>
    <property type="match status" value="1"/>
</dbReference>
<evidence type="ECO:0000313" key="1">
    <source>
        <dbReference type="EMBL" id="KAF6510380.1"/>
    </source>
</evidence>
<gene>
    <name evidence="1" type="ORF">GS8_2537</name>
</gene>